<proteinExistence type="predicted"/>
<gene>
    <name evidence="1" type="ORF">DFH08DRAFT_804095</name>
</gene>
<keyword evidence="2" id="KW-1185">Reference proteome</keyword>
<organism evidence="1 2">
    <name type="scientific">Mycena albidolilacea</name>
    <dbReference type="NCBI Taxonomy" id="1033008"/>
    <lineage>
        <taxon>Eukaryota</taxon>
        <taxon>Fungi</taxon>
        <taxon>Dikarya</taxon>
        <taxon>Basidiomycota</taxon>
        <taxon>Agaricomycotina</taxon>
        <taxon>Agaricomycetes</taxon>
        <taxon>Agaricomycetidae</taxon>
        <taxon>Agaricales</taxon>
        <taxon>Marasmiineae</taxon>
        <taxon>Mycenaceae</taxon>
        <taxon>Mycena</taxon>
    </lineage>
</organism>
<dbReference type="Proteomes" id="UP001218218">
    <property type="component" value="Unassembled WGS sequence"/>
</dbReference>
<sequence>MSTIPSFTIENSQYMPLYLASVSSSCSERMAKKLSSVVVGFVHRCEPQRLTEGHGLICRDCSIEFYGLTDDGRPCNKCIELTKCVSDVERSVTRDKGQCKCCSLVYSQLREPLCYGCCARFTQNGSIPAAITQYTGAMDQILNHQQSNSISDIWDLVKTHKQSVSQNRLGQKPRAQNPSLAKASAAKALKTNAGISTGGTSKGQQYLQELRDRRELRAGKVKFTVTMAKSVPKKGGIGTTFVQILEVRFSEAFQDDEPIHDVLDAIVQKAQEYHHLSFPMAPKIFKSMVTFYAFISATNILRIPLSATENGTAYSFLQYFKAQNHITQAGFDAKTLSIRIVVPQNNEAIFISKVKHSVRKSAYVPPPRAAPRVRFSREPEMADFRFRRYIPTQQGTQVTFSLAAEWENISICTDWKDGLKKSKNGTAFHDTGYIGAGSAKQVVYALLGNVEYALGQSLDPDYPGDLHYEMLAEELRNLYYQRLATGPVGVVGHLHNTRRRNT</sequence>
<dbReference type="EMBL" id="JARIHO010000010">
    <property type="protein sequence ID" value="KAJ7354174.1"/>
    <property type="molecule type" value="Genomic_DNA"/>
</dbReference>
<dbReference type="AlphaFoldDB" id="A0AAD7AC73"/>
<evidence type="ECO:0000313" key="2">
    <source>
        <dbReference type="Proteomes" id="UP001218218"/>
    </source>
</evidence>
<reference evidence="1" key="1">
    <citation type="submission" date="2023-03" db="EMBL/GenBank/DDBJ databases">
        <title>Massive genome expansion in bonnet fungi (Mycena s.s.) driven by repeated elements and novel gene families across ecological guilds.</title>
        <authorList>
            <consortium name="Lawrence Berkeley National Laboratory"/>
            <person name="Harder C.B."/>
            <person name="Miyauchi S."/>
            <person name="Viragh M."/>
            <person name="Kuo A."/>
            <person name="Thoen E."/>
            <person name="Andreopoulos B."/>
            <person name="Lu D."/>
            <person name="Skrede I."/>
            <person name="Drula E."/>
            <person name="Henrissat B."/>
            <person name="Morin E."/>
            <person name="Kohler A."/>
            <person name="Barry K."/>
            <person name="LaButti K."/>
            <person name="Morin E."/>
            <person name="Salamov A."/>
            <person name="Lipzen A."/>
            <person name="Mereny Z."/>
            <person name="Hegedus B."/>
            <person name="Baldrian P."/>
            <person name="Stursova M."/>
            <person name="Weitz H."/>
            <person name="Taylor A."/>
            <person name="Grigoriev I.V."/>
            <person name="Nagy L.G."/>
            <person name="Martin F."/>
            <person name="Kauserud H."/>
        </authorList>
    </citation>
    <scope>NUCLEOTIDE SEQUENCE</scope>
    <source>
        <strain evidence="1">CBHHK002</strain>
    </source>
</reference>
<name>A0AAD7AC73_9AGAR</name>
<accession>A0AAD7AC73</accession>
<comment type="caution">
    <text evidence="1">The sequence shown here is derived from an EMBL/GenBank/DDBJ whole genome shotgun (WGS) entry which is preliminary data.</text>
</comment>
<evidence type="ECO:0000313" key="1">
    <source>
        <dbReference type="EMBL" id="KAJ7354174.1"/>
    </source>
</evidence>
<protein>
    <submittedName>
        <fullName evidence="1">Uncharacterized protein</fullName>
    </submittedName>
</protein>